<organism evidence="1 2">
    <name type="scientific">Liparis tanakae</name>
    <name type="common">Tanaka's snailfish</name>
    <dbReference type="NCBI Taxonomy" id="230148"/>
    <lineage>
        <taxon>Eukaryota</taxon>
        <taxon>Metazoa</taxon>
        <taxon>Chordata</taxon>
        <taxon>Craniata</taxon>
        <taxon>Vertebrata</taxon>
        <taxon>Euteleostomi</taxon>
        <taxon>Actinopterygii</taxon>
        <taxon>Neopterygii</taxon>
        <taxon>Teleostei</taxon>
        <taxon>Neoteleostei</taxon>
        <taxon>Acanthomorphata</taxon>
        <taxon>Eupercaria</taxon>
        <taxon>Perciformes</taxon>
        <taxon>Cottioidei</taxon>
        <taxon>Cottales</taxon>
        <taxon>Liparidae</taxon>
        <taxon>Liparis</taxon>
    </lineage>
</organism>
<name>A0A4Z2IQL0_9TELE</name>
<comment type="caution">
    <text evidence="1">The sequence shown here is derived from an EMBL/GenBank/DDBJ whole genome shotgun (WGS) entry which is preliminary data.</text>
</comment>
<gene>
    <name evidence="1" type="ORF">EYF80_009574</name>
</gene>
<dbReference type="Proteomes" id="UP000314294">
    <property type="component" value="Unassembled WGS sequence"/>
</dbReference>
<dbReference type="EMBL" id="SRLO01000056">
    <property type="protein sequence ID" value="TNN80249.1"/>
    <property type="molecule type" value="Genomic_DNA"/>
</dbReference>
<keyword evidence="2" id="KW-1185">Reference proteome</keyword>
<dbReference type="AlphaFoldDB" id="A0A4Z2IQL0"/>
<evidence type="ECO:0000313" key="1">
    <source>
        <dbReference type="EMBL" id="TNN80249.1"/>
    </source>
</evidence>
<evidence type="ECO:0000313" key="2">
    <source>
        <dbReference type="Proteomes" id="UP000314294"/>
    </source>
</evidence>
<accession>A0A4Z2IQL0</accession>
<reference evidence="1 2" key="1">
    <citation type="submission" date="2019-03" db="EMBL/GenBank/DDBJ databases">
        <title>First draft genome of Liparis tanakae, snailfish: a comprehensive survey of snailfish specific genes.</title>
        <authorList>
            <person name="Kim W."/>
            <person name="Song I."/>
            <person name="Jeong J.-H."/>
            <person name="Kim D."/>
            <person name="Kim S."/>
            <person name="Ryu S."/>
            <person name="Song J.Y."/>
            <person name="Lee S.K."/>
        </authorList>
    </citation>
    <scope>NUCLEOTIDE SEQUENCE [LARGE SCALE GENOMIC DNA]</scope>
    <source>
        <tissue evidence="1">Muscle</tissue>
    </source>
</reference>
<sequence length="121" mass="13015">MSRLAKVSCPNPQPLRPVFRIPPKKLNASEKFTAAAAMVSLKFPAGSKPSPGAFKSFRRLLPTRSGAAAAVHAGSRRFTDRWRAHAALQGFGTMSPDMSSVPALRYTLTGHCSAFTQETAQ</sequence>
<proteinExistence type="predicted"/>
<protein>
    <submittedName>
        <fullName evidence="1">Uncharacterized protein</fullName>
    </submittedName>
</protein>